<accession>A0ABQ7WF27</accession>
<organism evidence="2 3">
    <name type="scientific">Solanum tuberosum</name>
    <name type="common">Potato</name>
    <dbReference type="NCBI Taxonomy" id="4113"/>
    <lineage>
        <taxon>Eukaryota</taxon>
        <taxon>Viridiplantae</taxon>
        <taxon>Streptophyta</taxon>
        <taxon>Embryophyta</taxon>
        <taxon>Tracheophyta</taxon>
        <taxon>Spermatophyta</taxon>
        <taxon>Magnoliopsida</taxon>
        <taxon>eudicotyledons</taxon>
        <taxon>Gunneridae</taxon>
        <taxon>Pentapetalae</taxon>
        <taxon>asterids</taxon>
        <taxon>lamiids</taxon>
        <taxon>Solanales</taxon>
        <taxon>Solanaceae</taxon>
        <taxon>Solanoideae</taxon>
        <taxon>Solaneae</taxon>
        <taxon>Solanum</taxon>
    </lineage>
</organism>
<gene>
    <name evidence="2" type="ORF">KY290_005288</name>
</gene>
<comment type="caution">
    <text evidence="2">The sequence shown here is derived from an EMBL/GenBank/DDBJ whole genome shotgun (WGS) entry which is preliminary data.</text>
</comment>
<evidence type="ECO:0000313" key="2">
    <source>
        <dbReference type="EMBL" id="KAH0778861.1"/>
    </source>
</evidence>
<feature type="region of interest" description="Disordered" evidence="1">
    <location>
        <begin position="1"/>
        <end position="23"/>
    </location>
</feature>
<reference evidence="2 3" key="1">
    <citation type="journal article" date="2021" name="bioRxiv">
        <title>Chromosome-scale and haplotype-resolved genome assembly of a tetraploid potato cultivar.</title>
        <authorList>
            <person name="Sun H."/>
            <person name="Jiao W.-B."/>
            <person name="Krause K."/>
            <person name="Campoy J.A."/>
            <person name="Goel M."/>
            <person name="Folz-Donahue K."/>
            <person name="Kukat C."/>
            <person name="Huettel B."/>
            <person name="Schneeberger K."/>
        </authorList>
    </citation>
    <scope>NUCLEOTIDE SEQUENCE [LARGE SCALE GENOMIC DNA]</scope>
    <source>
        <strain evidence="2">SolTubOtavaFocal</strain>
        <tissue evidence="2">Leaves</tissue>
    </source>
</reference>
<evidence type="ECO:0008006" key="4">
    <source>
        <dbReference type="Google" id="ProtNLM"/>
    </source>
</evidence>
<dbReference type="Proteomes" id="UP000826656">
    <property type="component" value="Unassembled WGS sequence"/>
</dbReference>
<sequence>MDQPSVSMREYVDNSNTDAEAQNSIDQTVIGVFNADIPGSSTSKPPTLDDYPDLTMTKIVELDPILNVTTTLDLQPRNRNPDKYDTSLYIRLSEGEISVRRGPILSRIKHPFESHNGFEVAAELIDEKCAYSNIKDKFEPQMDFGVVKVLEMDILNIMVKPDRPWEDGKTKYPPLPPSYSKVDCWFMTWVDNIEKQWRDSNYDMRSISPNHDVGQCIRGFKLLANIPWDSVDDVIIPVNSQSNPLEVKHMMHVPQQKESSNDCDLYTCLFAEYNSN</sequence>
<evidence type="ECO:0000256" key="1">
    <source>
        <dbReference type="SAM" id="MobiDB-lite"/>
    </source>
</evidence>
<evidence type="ECO:0000313" key="3">
    <source>
        <dbReference type="Proteomes" id="UP000826656"/>
    </source>
</evidence>
<dbReference type="EMBL" id="JAIVGD010000002">
    <property type="protein sequence ID" value="KAH0778861.1"/>
    <property type="molecule type" value="Genomic_DNA"/>
</dbReference>
<feature type="compositionally biased region" description="Polar residues" evidence="1">
    <location>
        <begin position="13"/>
        <end position="23"/>
    </location>
</feature>
<keyword evidence="3" id="KW-1185">Reference proteome</keyword>
<protein>
    <recommendedName>
        <fullName evidence="4">Ulp1 protease family, C-terminal catalytic domain containing protein</fullName>
    </recommendedName>
</protein>
<proteinExistence type="predicted"/>
<name>A0ABQ7WF27_SOLTU</name>